<sequence>MKLVIDCREKDLLKQINQQVLFTHQFKKIEVVSENLPIGDILIKDDSNNDLVIIERKTIPDLLSSIKDGRYEEQSYRLNGIKHPNHNIMYLIEGDTNNKKYFQKVDKMMFYSALLSLNYYKGFSVIKTQNLTETAIFICNSLIKIQKNNCLLKQPFYKNIIVNNESNDDTETDDNLKQDGALIKMRKDEILEIATLSEEEQPEEKDYVHVVKKVKKENVTTNNIDEIMLSQVPGISSTTAIAIIQKFKSIKNIVESCNNFIKEVQPETITKELVCKELFNDIFYINSKGDRRKITKTSINNLYQYLLENK</sequence>
<dbReference type="SUPFAM" id="SSF52980">
    <property type="entry name" value="Restriction endonuclease-like"/>
    <property type="match status" value="1"/>
</dbReference>
<comment type="cofactor">
    <cofactor evidence="1">
        <name>Mg(2+)</name>
        <dbReference type="ChEBI" id="CHEBI:18420"/>
    </cofactor>
</comment>
<dbReference type="Gene3D" id="1.10.150.670">
    <property type="entry name" value="Crossover junction endonuclease EME1, DNA-binding domain"/>
    <property type="match status" value="1"/>
</dbReference>
<dbReference type="EMBL" id="MN740214">
    <property type="protein sequence ID" value="QHT94098.1"/>
    <property type="molecule type" value="Genomic_DNA"/>
</dbReference>
<evidence type="ECO:0000256" key="10">
    <source>
        <dbReference type="ARBA" id="ARBA00023204"/>
    </source>
</evidence>
<evidence type="ECO:0000256" key="5">
    <source>
        <dbReference type="ARBA" id="ARBA00022759"/>
    </source>
</evidence>
<accession>A0A6C0ILN1</accession>
<feature type="domain" description="ERCC4" evidence="11">
    <location>
        <begin position="2"/>
        <end position="96"/>
    </location>
</feature>
<dbReference type="AlphaFoldDB" id="A0A6C0ILN1"/>
<dbReference type="GO" id="GO:0048476">
    <property type="term" value="C:Holliday junction resolvase complex"/>
    <property type="evidence" value="ECO:0007669"/>
    <property type="project" value="TreeGrafter"/>
</dbReference>
<evidence type="ECO:0000259" key="11">
    <source>
        <dbReference type="SMART" id="SM00891"/>
    </source>
</evidence>
<dbReference type="InterPro" id="IPR033309">
    <property type="entry name" value="Mus81"/>
</dbReference>
<evidence type="ECO:0000256" key="9">
    <source>
        <dbReference type="ARBA" id="ARBA00023172"/>
    </source>
</evidence>
<evidence type="ECO:0000256" key="7">
    <source>
        <dbReference type="ARBA" id="ARBA00022801"/>
    </source>
</evidence>
<dbReference type="InterPro" id="IPR047416">
    <property type="entry name" value="XPF_nuclease_Mus81"/>
</dbReference>
<evidence type="ECO:0000256" key="4">
    <source>
        <dbReference type="ARBA" id="ARBA00022723"/>
    </source>
</evidence>
<dbReference type="GO" id="GO:0000712">
    <property type="term" value="P:resolution of meiotic recombination intermediates"/>
    <property type="evidence" value="ECO:0007669"/>
    <property type="project" value="TreeGrafter"/>
</dbReference>
<evidence type="ECO:0000256" key="8">
    <source>
        <dbReference type="ARBA" id="ARBA00022842"/>
    </source>
</evidence>
<keyword evidence="9" id="KW-0233">DNA recombination</keyword>
<evidence type="ECO:0000256" key="2">
    <source>
        <dbReference type="ARBA" id="ARBA00010015"/>
    </source>
</evidence>
<keyword evidence="3" id="KW-0540">Nuclease</keyword>
<dbReference type="Pfam" id="PF02732">
    <property type="entry name" value="ERCC4"/>
    <property type="match status" value="1"/>
</dbReference>
<dbReference type="PANTHER" id="PTHR13451:SF0">
    <property type="entry name" value="CROSSOVER JUNCTION ENDONUCLEASE MUS81"/>
    <property type="match status" value="1"/>
</dbReference>
<dbReference type="GO" id="GO:0000727">
    <property type="term" value="P:double-strand break repair via break-induced replication"/>
    <property type="evidence" value="ECO:0007669"/>
    <property type="project" value="TreeGrafter"/>
</dbReference>
<dbReference type="GO" id="GO:0003677">
    <property type="term" value="F:DNA binding"/>
    <property type="evidence" value="ECO:0007669"/>
    <property type="project" value="InterPro"/>
</dbReference>
<keyword evidence="10" id="KW-0234">DNA repair</keyword>
<dbReference type="GO" id="GO:0048257">
    <property type="term" value="F:3'-flap endonuclease activity"/>
    <property type="evidence" value="ECO:0007669"/>
    <property type="project" value="TreeGrafter"/>
</dbReference>
<name>A0A6C0ILN1_9ZZZZ</name>
<dbReference type="GO" id="GO:0046872">
    <property type="term" value="F:metal ion binding"/>
    <property type="evidence" value="ECO:0007669"/>
    <property type="project" value="UniProtKB-KW"/>
</dbReference>
<evidence type="ECO:0000256" key="6">
    <source>
        <dbReference type="ARBA" id="ARBA00022763"/>
    </source>
</evidence>
<dbReference type="CDD" id="cd20074">
    <property type="entry name" value="XPF_nuclease_Mus81"/>
    <property type="match status" value="1"/>
</dbReference>
<dbReference type="Gene3D" id="3.40.50.10130">
    <property type="match status" value="1"/>
</dbReference>
<keyword evidence="6" id="KW-0227">DNA damage</keyword>
<dbReference type="GO" id="GO:0008821">
    <property type="term" value="F:crossover junction DNA endonuclease activity"/>
    <property type="evidence" value="ECO:0007669"/>
    <property type="project" value="InterPro"/>
</dbReference>
<evidence type="ECO:0000313" key="12">
    <source>
        <dbReference type="EMBL" id="QHT94098.1"/>
    </source>
</evidence>
<dbReference type="GO" id="GO:0006308">
    <property type="term" value="P:DNA catabolic process"/>
    <property type="evidence" value="ECO:0007669"/>
    <property type="project" value="InterPro"/>
</dbReference>
<dbReference type="InterPro" id="IPR006166">
    <property type="entry name" value="ERCC4_domain"/>
</dbReference>
<comment type="similarity">
    <text evidence="2">Belongs to the XPF family.</text>
</comment>
<keyword evidence="5" id="KW-0255">Endonuclease</keyword>
<proteinExistence type="inferred from homology"/>
<dbReference type="InterPro" id="IPR042530">
    <property type="entry name" value="EME1/EME2_C"/>
</dbReference>
<keyword evidence="4" id="KW-0479">Metal-binding</keyword>
<keyword evidence="7" id="KW-0378">Hydrolase</keyword>
<dbReference type="SMART" id="SM00891">
    <property type="entry name" value="ERCC4"/>
    <property type="match status" value="1"/>
</dbReference>
<evidence type="ECO:0000256" key="3">
    <source>
        <dbReference type="ARBA" id="ARBA00022722"/>
    </source>
</evidence>
<keyword evidence="8" id="KW-0460">Magnesium</keyword>
<dbReference type="InterPro" id="IPR011335">
    <property type="entry name" value="Restrct_endonuc-II-like"/>
</dbReference>
<dbReference type="PANTHER" id="PTHR13451">
    <property type="entry name" value="CLASS II CROSSOVER JUNCTION ENDONUCLEASE MUS81"/>
    <property type="match status" value="1"/>
</dbReference>
<protein>
    <recommendedName>
        <fullName evidence="11">ERCC4 domain-containing protein</fullName>
    </recommendedName>
</protein>
<organism evidence="12">
    <name type="scientific">viral metagenome</name>
    <dbReference type="NCBI Taxonomy" id="1070528"/>
    <lineage>
        <taxon>unclassified sequences</taxon>
        <taxon>metagenomes</taxon>
        <taxon>organismal metagenomes</taxon>
    </lineage>
</organism>
<dbReference type="GO" id="GO:0005634">
    <property type="term" value="C:nucleus"/>
    <property type="evidence" value="ECO:0007669"/>
    <property type="project" value="TreeGrafter"/>
</dbReference>
<dbReference type="GO" id="GO:0031573">
    <property type="term" value="P:mitotic intra-S DNA damage checkpoint signaling"/>
    <property type="evidence" value="ECO:0007669"/>
    <property type="project" value="TreeGrafter"/>
</dbReference>
<evidence type="ECO:0000256" key="1">
    <source>
        <dbReference type="ARBA" id="ARBA00001946"/>
    </source>
</evidence>
<reference evidence="12" key="1">
    <citation type="journal article" date="2020" name="Nature">
        <title>Giant virus diversity and host interactions through global metagenomics.</title>
        <authorList>
            <person name="Schulz F."/>
            <person name="Roux S."/>
            <person name="Paez-Espino D."/>
            <person name="Jungbluth S."/>
            <person name="Walsh D.A."/>
            <person name="Denef V.J."/>
            <person name="McMahon K.D."/>
            <person name="Konstantinidis K.T."/>
            <person name="Eloe-Fadrosh E.A."/>
            <person name="Kyrpides N.C."/>
            <person name="Woyke T."/>
        </authorList>
    </citation>
    <scope>NUCLEOTIDE SEQUENCE</scope>
    <source>
        <strain evidence="12">GVMAG-M-3300024258-14</strain>
    </source>
</reference>